<evidence type="ECO:0000313" key="2">
    <source>
        <dbReference type="Proteomes" id="UP001473302"/>
    </source>
</evidence>
<gene>
    <name evidence="1" type="ORF">MFLAVUS_005365</name>
</gene>
<sequence length="190" mass="22093">MSSTACYLGKSLANTINHSNRAKTFRVSTREINRFIDARSNSQYEYFQFYNTPYRFLDTGELRDDDLLALDFASTSNISDKYNTYHFKDTEDEKRRAYHQEDVKDTIIGTDVMSRHFRDMQVSTNSFYDVELKEIEFESSRSSDSTLRISAPSLLEKLAGVTKAEMIYTLEKNRLKYESLAKCNVNASRD</sequence>
<accession>A0ABP9YYJ1</accession>
<dbReference type="Proteomes" id="UP001473302">
    <property type="component" value="Unassembled WGS sequence"/>
</dbReference>
<name>A0ABP9YYJ1_9FUNG</name>
<dbReference type="EMBL" id="BAABUK010000011">
    <property type="protein sequence ID" value="GAA5811918.1"/>
    <property type="molecule type" value="Genomic_DNA"/>
</dbReference>
<evidence type="ECO:0000313" key="1">
    <source>
        <dbReference type="EMBL" id="GAA5811918.1"/>
    </source>
</evidence>
<keyword evidence="2" id="KW-1185">Reference proteome</keyword>
<reference evidence="1 2" key="1">
    <citation type="submission" date="2024-04" db="EMBL/GenBank/DDBJ databases">
        <title>genome sequences of Mucor flavus KT1a and Helicostylum pulchrum KT1b strains isolated from the surface of a dry-aged beef.</title>
        <authorList>
            <person name="Toyotome T."/>
            <person name="Hosono M."/>
            <person name="Torimaru M."/>
            <person name="Fukuda K."/>
            <person name="Mikami N."/>
        </authorList>
    </citation>
    <scope>NUCLEOTIDE SEQUENCE [LARGE SCALE GENOMIC DNA]</scope>
    <source>
        <strain evidence="1 2">KT1a</strain>
    </source>
</reference>
<organism evidence="1 2">
    <name type="scientific">Mucor flavus</name>
    <dbReference type="NCBI Taxonomy" id="439312"/>
    <lineage>
        <taxon>Eukaryota</taxon>
        <taxon>Fungi</taxon>
        <taxon>Fungi incertae sedis</taxon>
        <taxon>Mucoromycota</taxon>
        <taxon>Mucoromycotina</taxon>
        <taxon>Mucoromycetes</taxon>
        <taxon>Mucorales</taxon>
        <taxon>Mucorineae</taxon>
        <taxon>Mucoraceae</taxon>
        <taxon>Mucor</taxon>
    </lineage>
</organism>
<protein>
    <submittedName>
        <fullName evidence="1">Uncharacterized protein</fullName>
    </submittedName>
</protein>
<comment type="caution">
    <text evidence="1">The sequence shown here is derived from an EMBL/GenBank/DDBJ whole genome shotgun (WGS) entry which is preliminary data.</text>
</comment>
<proteinExistence type="predicted"/>